<proteinExistence type="predicted"/>
<reference evidence="2 3" key="1">
    <citation type="submission" date="2024-03" db="EMBL/GenBank/DDBJ databases">
        <title>The genome assembly and annotation of the cricket Gryllus longicercus Weissman &amp; Gray.</title>
        <authorList>
            <person name="Szrajer S."/>
            <person name="Gray D."/>
            <person name="Ylla G."/>
        </authorList>
    </citation>
    <scope>NUCLEOTIDE SEQUENCE [LARGE SCALE GENOMIC DNA]</scope>
    <source>
        <strain evidence="2">DAG 2021-001</strain>
        <tissue evidence="2">Whole body minus gut</tissue>
    </source>
</reference>
<organism evidence="2 3">
    <name type="scientific">Gryllus longicercus</name>
    <dbReference type="NCBI Taxonomy" id="2509291"/>
    <lineage>
        <taxon>Eukaryota</taxon>
        <taxon>Metazoa</taxon>
        <taxon>Ecdysozoa</taxon>
        <taxon>Arthropoda</taxon>
        <taxon>Hexapoda</taxon>
        <taxon>Insecta</taxon>
        <taxon>Pterygota</taxon>
        <taxon>Neoptera</taxon>
        <taxon>Polyneoptera</taxon>
        <taxon>Orthoptera</taxon>
        <taxon>Ensifera</taxon>
        <taxon>Gryllidea</taxon>
        <taxon>Grylloidea</taxon>
        <taxon>Gryllidae</taxon>
        <taxon>Gryllinae</taxon>
        <taxon>Gryllus</taxon>
    </lineage>
</organism>
<evidence type="ECO:0000313" key="2">
    <source>
        <dbReference type="EMBL" id="KAK7788691.1"/>
    </source>
</evidence>
<evidence type="ECO:0000313" key="3">
    <source>
        <dbReference type="Proteomes" id="UP001378592"/>
    </source>
</evidence>
<dbReference type="EMBL" id="JAZDUA010000968">
    <property type="protein sequence ID" value="KAK7788691.1"/>
    <property type="molecule type" value="Genomic_DNA"/>
</dbReference>
<accession>A0AAN9YXU0</accession>
<gene>
    <name evidence="2" type="ORF">R5R35_014472</name>
</gene>
<evidence type="ECO:0000256" key="1">
    <source>
        <dbReference type="SAM" id="MobiDB-lite"/>
    </source>
</evidence>
<comment type="caution">
    <text evidence="2">The sequence shown here is derived from an EMBL/GenBank/DDBJ whole genome shotgun (WGS) entry which is preliminary data.</text>
</comment>
<name>A0AAN9YXU0_9ORTH</name>
<sequence length="124" mass="13240">MFLSPAAAAAAQLRAVSRRARASHVAACPAGAAGPGGPRQSGAPAPSGAALHFLPAAAPPRAAPRRGDLCARIMHNETLSLLVWLYLTFPLSRSVDFSFSFIFFRTLLLLYFRFAFSHVINTIC</sequence>
<dbReference type="Proteomes" id="UP001378592">
    <property type="component" value="Unassembled WGS sequence"/>
</dbReference>
<protein>
    <submittedName>
        <fullName evidence="2">Uncharacterized protein</fullName>
    </submittedName>
</protein>
<keyword evidence="3" id="KW-1185">Reference proteome</keyword>
<feature type="region of interest" description="Disordered" evidence="1">
    <location>
        <begin position="29"/>
        <end position="48"/>
    </location>
</feature>
<dbReference type="AlphaFoldDB" id="A0AAN9YXU0"/>